<accession>A0ABQ7DW45</accession>
<proteinExistence type="predicted"/>
<comment type="caution">
    <text evidence="2">The sequence shown here is derived from an EMBL/GenBank/DDBJ whole genome shotgun (WGS) entry which is preliminary data.</text>
</comment>
<evidence type="ECO:0000313" key="2">
    <source>
        <dbReference type="EMBL" id="KAF3582092.1"/>
    </source>
</evidence>
<evidence type="ECO:0000256" key="1">
    <source>
        <dbReference type="SAM" id="MobiDB-lite"/>
    </source>
</evidence>
<feature type="compositionally biased region" description="Polar residues" evidence="1">
    <location>
        <begin position="21"/>
        <end position="33"/>
    </location>
</feature>
<sequence>MQPARRSSRLSKLKPAETYPLQGSISASMNSHDIPSGLRSSSRKRLRHRGSAINTSPPLVHVELEVKSLSEDESSDDNSDPPLVAALTPENQTKEQRYEESRSVYQTKAQHYPELLRPPRLPMKAKFISMAAADRFKDLRGRKFITQQCISLTDDNLSDVLRVVTEAGLIHTLTDIDPFQPNVVREFIANLPDTQE</sequence>
<gene>
    <name evidence="2" type="ORF">DY000_02033535</name>
</gene>
<reference evidence="2 3" key="1">
    <citation type="journal article" date="2020" name="BMC Genomics">
        <title>Intraspecific diversification of the crop wild relative Brassica cretica Lam. using demographic model selection.</title>
        <authorList>
            <person name="Kioukis A."/>
            <person name="Michalopoulou V.A."/>
            <person name="Briers L."/>
            <person name="Pirintsos S."/>
            <person name="Studholme D.J."/>
            <person name="Pavlidis P."/>
            <person name="Sarris P.F."/>
        </authorList>
    </citation>
    <scope>NUCLEOTIDE SEQUENCE [LARGE SCALE GENOMIC DNA]</scope>
    <source>
        <strain evidence="3">cv. PFS-1207/04</strain>
    </source>
</reference>
<organism evidence="2 3">
    <name type="scientific">Brassica cretica</name>
    <name type="common">Mustard</name>
    <dbReference type="NCBI Taxonomy" id="69181"/>
    <lineage>
        <taxon>Eukaryota</taxon>
        <taxon>Viridiplantae</taxon>
        <taxon>Streptophyta</taxon>
        <taxon>Embryophyta</taxon>
        <taxon>Tracheophyta</taxon>
        <taxon>Spermatophyta</taxon>
        <taxon>Magnoliopsida</taxon>
        <taxon>eudicotyledons</taxon>
        <taxon>Gunneridae</taxon>
        <taxon>Pentapetalae</taxon>
        <taxon>rosids</taxon>
        <taxon>malvids</taxon>
        <taxon>Brassicales</taxon>
        <taxon>Brassicaceae</taxon>
        <taxon>Brassiceae</taxon>
        <taxon>Brassica</taxon>
    </lineage>
</organism>
<name>A0ABQ7DW45_BRACR</name>
<evidence type="ECO:0000313" key="3">
    <source>
        <dbReference type="Proteomes" id="UP000266723"/>
    </source>
</evidence>
<feature type="compositionally biased region" description="Basic residues" evidence="1">
    <location>
        <begin position="1"/>
        <end position="12"/>
    </location>
</feature>
<feature type="region of interest" description="Disordered" evidence="1">
    <location>
        <begin position="1"/>
        <end position="98"/>
    </location>
</feature>
<dbReference type="Proteomes" id="UP000266723">
    <property type="component" value="Unassembled WGS sequence"/>
</dbReference>
<feature type="compositionally biased region" description="Basic residues" evidence="1">
    <location>
        <begin position="41"/>
        <end position="50"/>
    </location>
</feature>
<protein>
    <submittedName>
        <fullName evidence="2">Uncharacterized protein</fullName>
    </submittedName>
</protein>
<dbReference type="EMBL" id="QGKV02000649">
    <property type="protein sequence ID" value="KAF3582092.1"/>
    <property type="molecule type" value="Genomic_DNA"/>
</dbReference>
<keyword evidence="3" id="KW-1185">Reference proteome</keyword>